<evidence type="ECO:0000256" key="4">
    <source>
        <dbReference type="ARBA" id="ARBA00023125"/>
    </source>
</evidence>
<evidence type="ECO:0000256" key="2">
    <source>
        <dbReference type="ARBA" id="ARBA00006403"/>
    </source>
</evidence>
<evidence type="ECO:0000313" key="10">
    <source>
        <dbReference type="EMBL" id="KAJ1928066.1"/>
    </source>
</evidence>
<protein>
    <submittedName>
        <fullName evidence="10">Heat shock transcription factor</fullName>
    </submittedName>
</protein>
<feature type="domain" description="HSF-type DNA-binding" evidence="9">
    <location>
        <begin position="68"/>
        <end position="92"/>
    </location>
</feature>
<dbReference type="PANTHER" id="PTHR10015">
    <property type="entry name" value="HEAT SHOCK TRANSCRIPTION FACTOR"/>
    <property type="match status" value="1"/>
</dbReference>
<dbReference type="Gene3D" id="1.10.10.10">
    <property type="entry name" value="Winged helix-like DNA-binding domain superfamily/Winged helix DNA-binding domain"/>
    <property type="match status" value="1"/>
</dbReference>
<dbReference type="FunFam" id="1.10.10.10:FF:000027">
    <property type="entry name" value="Heat shock transcription factor 1"/>
    <property type="match status" value="1"/>
</dbReference>
<keyword evidence="5" id="KW-0804">Transcription</keyword>
<dbReference type="GO" id="GO:0043565">
    <property type="term" value="F:sequence-specific DNA binding"/>
    <property type="evidence" value="ECO:0007669"/>
    <property type="project" value="InterPro"/>
</dbReference>
<feature type="region of interest" description="Disordered" evidence="8">
    <location>
        <begin position="225"/>
        <end position="258"/>
    </location>
</feature>
<feature type="compositionally biased region" description="Polar residues" evidence="8">
    <location>
        <begin position="410"/>
        <end position="440"/>
    </location>
</feature>
<evidence type="ECO:0000256" key="7">
    <source>
        <dbReference type="RuleBase" id="RU004020"/>
    </source>
</evidence>
<dbReference type="InterPro" id="IPR036388">
    <property type="entry name" value="WH-like_DNA-bd_sf"/>
</dbReference>
<dbReference type="PRINTS" id="PR00056">
    <property type="entry name" value="HSFDOMAIN"/>
</dbReference>
<dbReference type="InterPro" id="IPR000232">
    <property type="entry name" value="HSF_DNA-bd"/>
</dbReference>
<sequence length="440" mass="47848">MSRGLPNTPQPLVSSTAEYLARNSSIPAFLSKLYRMVDDSSTNALIGWSDRGDSFYVHKQEDFAKEVLPHFFKHNNFASFVRQLNMYGFHKVPHPQQGVLKAGPAADTLEFTNENFHRDRPDLLCFVVRKKHRADDDKHGQALDVQRVLQELSAIRNHQLAISEDLRTLQRNNTLLWEEAAASQTRHRRHQQTIDKILRFLASVYAGGQIPPELARKRPLLIEPEMPPDATAMSSPTPSPKRARTAEAPPAAAPTAPHLPVLTPEVAATMTPPPPASGDLPGLLPTAPNIPPALDTSMVWPGAVSQGPNPVIDPLYFDLWAHGPSPPLPQPACIPTSNTAVPLNDPHKSPSLISHNLDELKTNLDLLSGSLGFDLAGDGLPFDTDAILDPNNPLHQYLNLDPIGSVEPALTSTLPSTSPIPVASSHTPDGPSSTSARRSS</sequence>
<feature type="compositionally biased region" description="Low complexity" evidence="8">
    <location>
        <begin position="246"/>
        <end position="258"/>
    </location>
</feature>
<dbReference type="SUPFAM" id="SSF46785">
    <property type="entry name" value="Winged helix' DNA-binding domain"/>
    <property type="match status" value="1"/>
</dbReference>
<evidence type="ECO:0000256" key="1">
    <source>
        <dbReference type="ARBA" id="ARBA00004123"/>
    </source>
</evidence>
<name>A0A9W8E139_9FUNG</name>
<keyword evidence="6" id="KW-0539">Nucleus</keyword>
<proteinExistence type="inferred from homology"/>
<keyword evidence="3" id="KW-0805">Transcription regulation</keyword>
<dbReference type="Pfam" id="PF00447">
    <property type="entry name" value="HSF_DNA-bind"/>
    <property type="match status" value="1"/>
</dbReference>
<dbReference type="PROSITE" id="PS00434">
    <property type="entry name" value="HSF_DOMAIN"/>
    <property type="match status" value="1"/>
</dbReference>
<comment type="similarity">
    <text evidence="2 7">Belongs to the HSF family.</text>
</comment>
<accession>A0A9W8E139</accession>
<organism evidence="10 11">
    <name type="scientific">Tieghemiomyces parasiticus</name>
    <dbReference type="NCBI Taxonomy" id="78921"/>
    <lineage>
        <taxon>Eukaryota</taxon>
        <taxon>Fungi</taxon>
        <taxon>Fungi incertae sedis</taxon>
        <taxon>Zoopagomycota</taxon>
        <taxon>Kickxellomycotina</taxon>
        <taxon>Dimargaritomycetes</taxon>
        <taxon>Dimargaritales</taxon>
        <taxon>Dimargaritaceae</taxon>
        <taxon>Tieghemiomyces</taxon>
    </lineage>
</organism>
<evidence type="ECO:0000313" key="11">
    <source>
        <dbReference type="Proteomes" id="UP001150569"/>
    </source>
</evidence>
<evidence type="ECO:0000256" key="3">
    <source>
        <dbReference type="ARBA" id="ARBA00023015"/>
    </source>
</evidence>
<dbReference type="EMBL" id="JANBPT010000089">
    <property type="protein sequence ID" value="KAJ1928066.1"/>
    <property type="molecule type" value="Genomic_DNA"/>
</dbReference>
<comment type="caution">
    <text evidence="10">The sequence shown here is derived from an EMBL/GenBank/DDBJ whole genome shotgun (WGS) entry which is preliminary data.</text>
</comment>
<evidence type="ECO:0000259" key="9">
    <source>
        <dbReference type="PROSITE" id="PS00434"/>
    </source>
</evidence>
<gene>
    <name evidence="10" type="primary">CTA8_3</name>
    <name evidence="10" type="ORF">IWQ60_002378</name>
</gene>
<dbReference type="GO" id="GO:0003700">
    <property type="term" value="F:DNA-binding transcription factor activity"/>
    <property type="evidence" value="ECO:0007669"/>
    <property type="project" value="InterPro"/>
</dbReference>
<dbReference type="InterPro" id="IPR036390">
    <property type="entry name" value="WH_DNA-bd_sf"/>
</dbReference>
<dbReference type="SMART" id="SM00415">
    <property type="entry name" value="HSF"/>
    <property type="match status" value="1"/>
</dbReference>
<keyword evidence="11" id="KW-1185">Reference proteome</keyword>
<reference evidence="10" key="1">
    <citation type="submission" date="2022-07" db="EMBL/GenBank/DDBJ databases">
        <title>Phylogenomic reconstructions and comparative analyses of Kickxellomycotina fungi.</title>
        <authorList>
            <person name="Reynolds N.K."/>
            <person name="Stajich J.E."/>
            <person name="Barry K."/>
            <person name="Grigoriev I.V."/>
            <person name="Crous P."/>
            <person name="Smith M.E."/>
        </authorList>
    </citation>
    <scope>NUCLEOTIDE SEQUENCE</scope>
    <source>
        <strain evidence="10">RSA 861</strain>
    </source>
</reference>
<dbReference type="Proteomes" id="UP001150569">
    <property type="component" value="Unassembled WGS sequence"/>
</dbReference>
<evidence type="ECO:0000256" key="6">
    <source>
        <dbReference type="ARBA" id="ARBA00023242"/>
    </source>
</evidence>
<keyword evidence="4" id="KW-0238">DNA-binding</keyword>
<feature type="region of interest" description="Disordered" evidence="8">
    <location>
        <begin position="409"/>
        <end position="440"/>
    </location>
</feature>
<dbReference type="GO" id="GO:0005634">
    <property type="term" value="C:nucleus"/>
    <property type="evidence" value="ECO:0007669"/>
    <property type="project" value="UniProtKB-SubCell"/>
</dbReference>
<dbReference type="OrthoDB" id="60033at2759"/>
<keyword evidence="10" id="KW-0346">Stress response</keyword>
<dbReference type="PANTHER" id="PTHR10015:SF427">
    <property type="entry name" value="HEAT SHOCK FACTOR PROTEIN"/>
    <property type="match status" value="1"/>
</dbReference>
<dbReference type="AlphaFoldDB" id="A0A9W8E139"/>
<comment type="subcellular location">
    <subcellularLocation>
        <location evidence="1">Nucleus</location>
    </subcellularLocation>
</comment>
<evidence type="ECO:0000256" key="5">
    <source>
        <dbReference type="ARBA" id="ARBA00023163"/>
    </source>
</evidence>
<evidence type="ECO:0000256" key="8">
    <source>
        <dbReference type="SAM" id="MobiDB-lite"/>
    </source>
</evidence>